<evidence type="ECO:0000313" key="2">
    <source>
        <dbReference type="EMBL" id="PMD15387.1"/>
    </source>
</evidence>
<dbReference type="AlphaFoldDB" id="A0A2J6PN00"/>
<gene>
    <name evidence="2" type="ORF">NA56DRAFT_346333</name>
</gene>
<dbReference type="OrthoDB" id="3540558at2759"/>
<protein>
    <submittedName>
        <fullName evidence="2">Uncharacterized protein</fullName>
    </submittedName>
</protein>
<keyword evidence="3" id="KW-1185">Reference proteome</keyword>
<sequence length="364" mass="41363">MSNDSQIMEAGPSTPIVVFQISHGAIRREQNVRYPDRLRRCSLGLRRLMDNQVTNEILLELDSTSCIDCAAAAWVLDNLQRQQLDVRPDPRTLATHCAMLWKYKCIPDQFKDLGESMQPRSSSASLTNGDHQSSMAPSTSPSRSSRCWGGKKNSETCSQLVTIAFVLGLKDILEDEIRTAVWGTSKTMNFAADLGFDIAAIRKNELQKLFECVFYRLFEINDENEKLAKSIREILKKRHLGNFSKRWPLNAAALKDWTPHGYLRGMENALSAPEPEMHSRETRTPAGPKDLPHINWPNLVRKATKGTFPAATGKQSGGDQEKKDAILEELERLVDERRRQLTIDLITERNMKVQAWQEELDRLE</sequence>
<organism evidence="2 3">
    <name type="scientific">Hyaloscypha hepaticicola</name>
    <dbReference type="NCBI Taxonomy" id="2082293"/>
    <lineage>
        <taxon>Eukaryota</taxon>
        <taxon>Fungi</taxon>
        <taxon>Dikarya</taxon>
        <taxon>Ascomycota</taxon>
        <taxon>Pezizomycotina</taxon>
        <taxon>Leotiomycetes</taxon>
        <taxon>Helotiales</taxon>
        <taxon>Hyaloscyphaceae</taxon>
        <taxon>Hyaloscypha</taxon>
    </lineage>
</organism>
<reference evidence="2 3" key="1">
    <citation type="submission" date="2016-05" db="EMBL/GenBank/DDBJ databases">
        <title>A degradative enzymes factory behind the ericoid mycorrhizal symbiosis.</title>
        <authorList>
            <consortium name="DOE Joint Genome Institute"/>
            <person name="Martino E."/>
            <person name="Morin E."/>
            <person name="Grelet G."/>
            <person name="Kuo A."/>
            <person name="Kohler A."/>
            <person name="Daghino S."/>
            <person name="Barry K."/>
            <person name="Choi C."/>
            <person name="Cichocki N."/>
            <person name="Clum A."/>
            <person name="Copeland A."/>
            <person name="Hainaut M."/>
            <person name="Haridas S."/>
            <person name="Labutti K."/>
            <person name="Lindquist E."/>
            <person name="Lipzen A."/>
            <person name="Khouja H.-R."/>
            <person name="Murat C."/>
            <person name="Ohm R."/>
            <person name="Olson A."/>
            <person name="Spatafora J."/>
            <person name="Veneault-Fourrey C."/>
            <person name="Henrissat B."/>
            <person name="Grigoriev I."/>
            <person name="Martin F."/>
            <person name="Perotto S."/>
        </authorList>
    </citation>
    <scope>NUCLEOTIDE SEQUENCE [LARGE SCALE GENOMIC DNA]</scope>
    <source>
        <strain evidence="2 3">UAMH 7357</strain>
    </source>
</reference>
<evidence type="ECO:0000256" key="1">
    <source>
        <dbReference type="SAM" id="MobiDB-lite"/>
    </source>
</evidence>
<feature type="region of interest" description="Disordered" evidence="1">
    <location>
        <begin position="272"/>
        <end position="295"/>
    </location>
</feature>
<evidence type="ECO:0000313" key="3">
    <source>
        <dbReference type="Proteomes" id="UP000235672"/>
    </source>
</evidence>
<dbReference type="EMBL" id="KZ613513">
    <property type="protein sequence ID" value="PMD15387.1"/>
    <property type="molecule type" value="Genomic_DNA"/>
</dbReference>
<proteinExistence type="predicted"/>
<accession>A0A2J6PN00</accession>
<name>A0A2J6PN00_9HELO</name>
<feature type="compositionally biased region" description="Low complexity" evidence="1">
    <location>
        <begin position="133"/>
        <end position="146"/>
    </location>
</feature>
<dbReference type="Proteomes" id="UP000235672">
    <property type="component" value="Unassembled WGS sequence"/>
</dbReference>
<feature type="region of interest" description="Disordered" evidence="1">
    <location>
        <begin position="116"/>
        <end position="152"/>
    </location>
</feature>
<feature type="compositionally biased region" description="Polar residues" evidence="1">
    <location>
        <begin position="118"/>
        <end position="132"/>
    </location>
</feature>